<reference evidence="2" key="5">
    <citation type="submission" date="2018-04" db="UniProtKB">
        <authorList>
            <consortium name="EnsemblFungi"/>
        </authorList>
    </citation>
    <scope>IDENTIFICATION</scope>
    <source>
        <strain evidence="2">R3-111a-1</strain>
    </source>
</reference>
<keyword evidence="3" id="KW-1185">Reference proteome</keyword>
<dbReference type="EnsemblFungi" id="EJT74876">
    <property type="protein sequence ID" value="EJT74876"/>
    <property type="gene ID" value="GGTG_08714"/>
</dbReference>
<protein>
    <submittedName>
        <fullName evidence="1 2">Uncharacterized protein</fullName>
    </submittedName>
</protein>
<reference evidence="1" key="3">
    <citation type="submission" date="2010-09" db="EMBL/GenBank/DDBJ databases">
        <title>Annotation of Gaeumannomyces graminis var. tritici R3-111a-1.</title>
        <authorList>
            <consortium name="The Broad Institute Genome Sequencing Platform"/>
            <person name="Ma L.-J."/>
            <person name="Dead R."/>
            <person name="Young S.K."/>
            <person name="Zeng Q."/>
            <person name="Gargeya S."/>
            <person name="Fitzgerald M."/>
            <person name="Haas B."/>
            <person name="Abouelleil A."/>
            <person name="Alvarado L."/>
            <person name="Arachchi H.M."/>
            <person name="Berlin A."/>
            <person name="Brown A."/>
            <person name="Chapman S.B."/>
            <person name="Chen Z."/>
            <person name="Dunbar C."/>
            <person name="Freedman E."/>
            <person name="Gearin G."/>
            <person name="Gellesch M."/>
            <person name="Goldberg J."/>
            <person name="Griggs A."/>
            <person name="Gujja S."/>
            <person name="Heiman D."/>
            <person name="Howarth C."/>
            <person name="Larson L."/>
            <person name="Lui A."/>
            <person name="MacDonald P.J.P."/>
            <person name="Mehta T."/>
            <person name="Montmayeur A."/>
            <person name="Murphy C."/>
            <person name="Neiman D."/>
            <person name="Pearson M."/>
            <person name="Priest M."/>
            <person name="Roberts A."/>
            <person name="Saif S."/>
            <person name="Shea T."/>
            <person name="Shenoy N."/>
            <person name="Sisk P."/>
            <person name="Stolte C."/>
            <person name="Sykes S."/>
            <person name="Yandava C."/>
            <person name="Wortman J."/>
            <person name="Nusbaum C."/>
            <person name="Birren B."/>
        </authorList>
    </citation>
    <scope>NUCLEOTIDE SEQUENCE</scope>
    <source>
        <strain evidence="1">R3-111a-1</strain>
    </source>
</reference>
<name>J3P5C5_GAET3</name>
<accession>J3P5C5</accession>
<dbReference type="AlphaFoldDB" id="J3P5C5"/>
<dbReference type="VEuPathDB" id="FungiDB:GGTG_08714"/>
<evidence type="ECO:0000313" key="2">
    <source>
        <dbReference type="EnsemblFungi" id="EJT74876"/>
    </source>
</evidence>
<dbReference type="EMBL" id="GL385398">
    <property type="protein sequence ID" value="EJT74876.1"/>
    <property type="molecule type" value="Genomic_DNA"/>
</dbReference>
<sequence length="73" mass="7871">MASLGSGDTLVDHVELATPQARWARCIELASLGDSKTSLRPARLQSPTPAPLLVGQARWRSTWLARNGESPAF</sequence>
<dbReference type="GeneID" id="20349172"/>
<reference evidence="3" key="1">
    <citation type="submission" date="2010-07" db="EMBL/GenBank/DDBJ databases">
        <title>The genome sequence of Gaeumannomyces graminis var. tritici strain R3-111a-1.</title>
        <authorList>
            <consortium name="The Broad Institute Genome Sequencing Platform"/>
            <person name="Ma L.-J."/>
            <person name="Dead R."/>
            <person name="Young S."/>
            <person name="Zeng Q."/>
            <person name="Koehrsen M."/>
            <person name="Alvarado L."/>
            <person name="Berlin A."/>
            <person name="Chapman S.B."/>
            <person name="Chen Z."/>
            <person name="Freedman E."/>
            <person name="Gellesch M."/>
            <person name="Goldberg J."/>
            <person name="Griggs A."/>
            <person name="Gujja S."/>
            <person name="Heilman E.R."/>
            <person name="Heiman D."/>
            <person name="Hepburn T."/>
            <person name="Howarth C."/>
            <person name="Jen D."/>
            <person name="Larson L."/>
            <person name="Mehta T."/>
            <person name="Neiman D."/>
            <person name="Pearson M."/>
            <person name="Roberts A."/>
            <person name="Saif S."/>
            <person name="Shea T."/>
            <person name="Shenoy N."/>
            <person name="Sisk P."/>
            <person name="Stolte C."/>
            <person name="Sykes S."/>
            <person name="Walk T."/>
            <person name="White J."/>
            <person name="Yandava C."/>
            <person name="Haas B."/>
            <person name="Nusbaum C."/>
            <person name="Birren B."/>
        </authorList>
    </citation>
    <scope>NUCLEOTIDE SEQUENCE [LARGE SCALE GENOMIC DNA]</scope>
    <source>
        <strain evidence="3">R3-111a-1</strain>
    </source>
</reference>
<dbReference type="HOGENOM" id="CLU_2704945_0_0_1"/>
<organism evidence="1">
    <name type="scientific">Gaeumannomyces tritici (strain R3-111a-1)</name>
    <name type="common">Wheat and barley take-all root rot fungus</name>
    <name type="synonym">Gaeumannomyces graminis var. tritici</name>
    <dbReference type="NCBI Taxonomy" id="644352"/>
    <lineage>
        <taxon>Eukaryota</taxon>
        <taxon>Fungi</taxon>
        <taxon>Dikarya</taxon>
        <taxon>Ascomycota</taxon>
        <taxon>Pezizomycotina</taxon>
        <taxon>Sordariomycetes</taxon>
        <taxon>Sordariomycetidae</taxon>
        <taxon>Magnaporthales</taxon>
        <taxon>Magnaporthaceae</taxon>
        <taxon>Gaeumannomyces</taxon>
    </lineage>
</organism>
<evidence type="ECO:0000313" key="3">
    <source>
        <dbReference type="Proteomes" id="UP000006039"/>
    </source>
</evidence>
<dbReference type="Proteomes" id="UP000006039">
    <property type="component" value="Unassembled WGS sequence"/>
</dbReference>
<gene>
    <name evidence="2" type="primary">20349172</name>
    <name evidence="1" type="ORF">GGTG_08714</name>
</gene>
<reference evidence="1" key="2">
    <citation type="submission" date="2010-07" db="EMBL/GenBank/DDBJ databases">
        <authorList>
            <consortium name="The Broad Institute Genome Sequencing Platform"/>
            <consortium name="Broad Institute Genome Sequencing Center for Infectious Disease"/>
            <person name="Ma L.-J."/>
            <person name="Dead R."/>
            <person name="Young S."/>
            <person name="Zeng Q."/>
            <person name="Koehrsen M."/>
            <person name="Alvarado L."/>
            <person name="Berlin A."/>
            <person name="Chapman S.B."/>
            <person name="Chen Z."/>
            <person name="Freedman E."/>
            <person name="Gellesch M."/>
            <person name="Goldberg J."/>
            <person name="Griggs A."/>
            <person name="Gujja S."/>
            <person name="Heilman E.R."/>
            <person name="Heiman D."/>
            <person name="Hepburn T."/>
            <person name="Howarth C."/>
            <person name="Jen D."/>
            <person name="Larson L."/>
            <person name="Mehta T."/>
            <person name="Neiman D."/>
            <person name="Pearson M."/>
            <person name="Roberts A."/>
            <person name="Saif S."/>
            <person name="Shea T."/>
            <person name="Shenoy N."/>
            <person name="Sisk P."/>
            <person name="Stolte C."/>
            <person name="Sykes S."/>
            <person name="Walk T."/>
            <person name="White J."/>
            <person name="Yandava C."/>
            <person name="Haas B."/>
            <person name="Nusbaum C."/>
            <person name="Birren B."/>
        </authorList>
    </citation>
    <scope>NUCLEOTIDE SEQUENCE</scope>
    <source>
        <strain evidence="1">R3-111a-1</strain>
    </source>
</reference>
<dbReference type="RefSeq" id="XP_009224820.1">
    <property type="nucleotide sequence ID" value="XM_009226556.1"/>
</dbReference>
<evidence type="ECO:0000313" key="1">
    <source>
        <dbReference type="EMBL" id="EJT74876.1"/>
    </source>
</evidence>
<proteinExistence type="predicted"/>
<reference evidence="2" key="4">
    <citation type="journal article" date="2015" name="G3 (Bethesda)">
        <title>Genome sequences of three phytopathogenic species of the Magnaporthaceae family of fungi.</title>
        <authorList>
            <person name="Okagaki L.H."/>
            <person name="Nunes C.C."/>
            <person name="Sailsbery J."/>
            <person name="Clay B."/>
            <person name="Brown D."/>
            <person name="John T."/>
            <person name="Oh Y."/>
            <person name="Young N."/>
            <person name="Fitzgerald M."/>
            <person name="Haas B.J."/>
            <person name="Zeng Q."/>
            <person name="Young S."/>
            <person name="Adiconis X."/>
            <person name="Fan L."/>
            <person name="Levin J.Z."/>
            <person name="Mitchell T.K."/>
            <person name="Okubara P.A."/>
            <person name="Farman M.L."/>
            <person name="Kohn L.M."/>
            <person name="Birren B."/>
            <person name="Ma L.-J."/>
            <person name="Dean R.A."/>
        </authorList>
    </citation>
    <scope>NUCLEOTIDE SEQUENCE</scope>
    <source>
        <strain evidence="2">R3-111a-1</strain>
    </source>
</reference>